<organism evidence="2 3">
    <name type="scientific">Galleria mellonella</name>
    <name type="common">Greater wax moth</name>
    <dbReference type="NCBI Taxonomy" id="7137"/>
    <lineage>
        <taxon>Eukaryota</taxon>
        <taxon>Metazoa</taxon>
        <taxon>Ecdysozoa</taxon>
        <taxon>Arthropoda</taxon>
        <taxon>Hexapoda</taxon>
        <taxon>Insecta</taxon>
        <taxon>Pterygota</taxon>
        <taxon>Neoptera</taxon>
        <taxon>Endopterygota</taxon>
        <taxon>Lepidoptera</taxon>
        <taxon>Glossata</taxon>
        <taxon>Ditrysia</taxon>
        <taxon>Pyraloidea</taxon>
        <taxon>Pyralidae</taxon>
        <taxon>Galleriinae</taxon>
        <taxon>Galleria</taxon>
    </lineage>
</organism>
<dbReference type="SUPFAM" id="SSF55729">
    <property type="entry name" value="Acyl-CoA N-acyltransferases (Nat)"/>
    <property type="match status" value="1"/>
</dbReference>
<keyword evidence="2" id="KW-1185">Reference proteome</keyword>
<reference evidence="3" key="1">
    <citation type="submission" date="2025-08" db="UniProtKB">
        <authorList>
            <consortium name="RefSeq"/>
        </authorList>
    </citation>
    <scope>IDENTIFICATION</scope>
    <source>
        <tissue evidence="3">Whole larvae</tissue>
    </source>
</reference>
<protein>
    <submittedName>
        <fullName evidence="3">Uncharacterized protein LOC113518626</fullName>
    </submittedName>
</protein>
<evidence type="ECO:0000313" key="2">
    <source>
        <dbReference type="Proteomes" id="UP001652740"/>
    </source>
</evidence>
<dbReference type="CDD" id="cd04301">
    <property type="entry name" value="NAT_SF"/>
    <property type="match status" value="1"/>
</dbReference>
<gene>
    <name evidence="3" type="primary">LOC113518626</name>
</gene>
<evidence type="ECO:0000313" key="3">
    <source>
        <dbReference type="RefSeq" id="XP_052754168.1"/>
    </source>
</evidence>
<dbReference type="Gene3D" id="3.40.630.30">
    <property type="match status" value="1"/>
</dbReference>
<name>A0ABM3MS26_GALME</name>
<dbReference type="InterPro" id="IPR016181">
    <property type="entry name" value="Acyl_CoA_acyltransferase"/>
</dbReference>
<dbReference type="GeneID" id="113518626"/>
<feature type="domain" description="N-acetyltransferase" evidence="1">
    <location>
        <begin position="164"/>
        <end position="228"/>
    </location>
</feature>
<sequence>MNCLKIIKCGALLSNISHCNVNNQMRFYRNPSICNICLYPQGKKPCFDIRNVTIDRGNKCHIKHIRSFLYQHYWPREPSVIGLWMSLNSPYLAVLTERYSSSGDRLLAYEHLARTNEKKLVGVTVANQVFPWAADELEEWAHYTISKPERHRMYFCAHCYRSPNLFKKYNVSYIYDVEVLGTAAEVTGQGVGTLLLKTALEHAKELRHPLVQVVSLNQYTSRICEKCGMKREWTMDYTEFVDDAGRRVFFPRRPHHTVAVYVKYNDPKIGGILPCKPPF</sequence>
<accession>A0ABM3MS26</accession>
<proteinExistence type="predicted"/>
<evidence type="ECO:0000259" key="1">
    <source>
        <dbReference type="Pfam" id="PF00583"/>
    </source>
</evidence>
<dbReference type="RefSeq" id="XP_052754168.1">
    <property type="nucleotide sequence ID" value="XM_052898208.1"/>
</dbReference>
<dbReference type="InterPro" id="IPR000182">
    <property type="entry name" value="GNAT_dom"/>
</dbReference>
<dbReference type="Pfam" id="PF00583">
    <property type="entry name" value="Acetyltransf_1"/>
    <property type="match status" value="1"/>
</dbReference>
<dbReference type="Proteomes" id="UP001652740">
    <property type="component" value="Unplaced"/>
</dbReference>